<accession>A0A0J0XJ26</accession>
<organism evidence="5 6">
    <name type="scientific">Cutaneotrichosporon oleaginosum</name>
    <dbReference type="NCBI Taxonomy" id="879819"/>
    <lineage>
        <taxon>Eukaryota</taxon>
        <taxon>Fungi</taxon>
        <taxon>Dikarya</taxon>
        <taxon>Basidiomycota</taxon>
        <taxon>Agaricomycotina</taxon>
        <taxon>Tremellomycetes</taxon>
        <taxon>Trichosporonales</taxon>
        <taxon>Trichosporonaceae</taxon>
        <taxon>Cutaneotrichosporon</taxon>
    </lineage>
</organism>
<protein>
    <submittedName>
        <fullName evidence="5">Alpha/beta-hydrolase</fullName>
    </submittedName>
</protein>
<dbReference type="AlphaFoldDB" id="A0A0J0XJ26"/>
<dbReference type="PANTHER" id="PTHR45908">
    <property type="entry name" value="PROTEIN CBG11750-RELATED"/>
    <property type="match status" value="1"/>
</dbReference>
<dbReference type="SUPFAM" id="SSF53474">
    <property type="entry name" value="alpha/beta-Hydrolases"/>
    <property type="match status" value="1"/>
</dbReference>
<feature type="compositionally biased region" description="Low complexity" evidence="1">
    <location>
        <begin position="240"/>
        <end position="258"/>
    </location>
</feature>
<feature type="domain" description="Peptidoglycan binding-like" evidence="3">
    <location>
        <begin position="109"/>
        <end position="164"/>
    </location>
</feature>
<evidence type="ECO:0000259" key="3">
    <source>
        <dbReference type="Pfam" id="PF01471"/>
    </source>
</evidence>
<evidence type="ECO:0000256" key="1">
    <source>
        <dbReference type="SAM" id="MobiDB-lite"/>
    </source>
</evidence>
<proteinExistence type="predicted"/>
<dbReference type="EMBL" id="KQ087223">
    <property type="protein sequence ID" value="KLT41105.1"/>
    <property type="molecule type" value="Genomic_DNA"/>
</dbReference>
<dbReference type="GeneID" id="28985443"/>
<feature type="domain" description="Peptidoglycan binding-like" evidence="3">
    <location>
        <begin position="48"/>
        <end position="100"/>
    </location>
</feature>
<dbReference type="Gene3D" id="3.40.50.1820">
    <property type="entry name" value="alpha/beta hydrolase"/>
    <property type="match status" value="1"/>
</dbReference>
<dbReference type="Gene3D" id="1.10.101.10">
    <property type="entry name" value="PGBD-like superfamily/PGBD"/>
    <property type="match status" value="2"/>
</dbReference>
<dbReference type="Pfam" id="PF01764">
    <property type="entry name" value="Lipase_3"/>
    <property type="match status" value="1"/>
</dbReference>
<dbReference type="InterPro" id="IPR029058">
    <property type="entry name" value="AB_hydrolase_fold"/>
</dbReference>
<dbReference type="RefSeq" id="XP_018277596.1">
    <property type="nucleotide sequence ID" value="XM_018424840.1"/>
</dbReference>
<dbReference type="SUPFAM" id="SSF47090">
    <property type="entry name" value="PGBD-like"/>
    <property type="match status" value="2"/>
</dbReference>
<feature type="compositionally biased region" description="Pro residues" evidence="1">
    <location>
        <begin position="202"/>
        <end position="216"/>
    </location>
</feature>
<feature type="domain" description="Fungal lipase-type" evidence="4">
    <location>
        <begin position="337"/>
        <end position="472"/>
    </location>
</feature>
<dbReference type="GO" id="GO:0016787">
    <property type="term" value="F:hydrolase activity"/>
    <property type="evidence" value="ECO:0007669"/>
    <property type="project" value="UniProtKB-KW"/>
</dbReference>
<keyword evidence="2" id="KW-0732">Signal</keyword>
<evidence type="ECO:0000313" key="6">
    <source>
        <dbReference type="Proteomes" id="UP000053611"/>
    </source>
</evidence>
<dbReference type="PANTHER" id="PTHR45908:SF20">
    <property type="entry name" value="FUNGAL LIPASE-LIKE DOMAIN-CONTAINING PROTEIN"/>
    <property type="match status" value="1"/>
</dbReference>
<dbReference type="GO" id="GO:0006629">
    <property type="term" value="P:lipid metabolic process"/>
    <property type="evidence" value="ECO:0007669"/>
    <property type="project" value="InterPro"/>
</dbReference>
<dbReference type="InterPro" id="IPR002921">
    <property type="entry name" value="Fungal_lipase-type"/>
</dbReference>
<gene>
    <name evidence="5" type="ORF">CC85DRAFT_292851</name>
</gene>
<feature type="chain" id="PRO_5005245463" evidence="2">
    <location>
        <begin position="18"/>
        <end position="526"/>
    </location>
</feature>
<dbReference type="Proteomes" id="UP000053611">
    <property type="component" value="Unassembled WGS sequence"/>
</dbReference>
<feature type="region of interest" description="Disordered" evidence="1">
    <location>
        <begin position="163"/>
        <end position="267"/>
    </location>
</feature>
<dbReference type="OrthoDB" id="426718at2759"/>
<feature type="compositionally biased region" description="Pro residues" evidence="1">
    <location>
        <begin position="174"/>
        <end position="187"/>
    </location>
</feature>
<keyword evidence="6" id="KW-1185">Reference proteome</keyword>
<dbReference type="STRING" id="879819.A0A0J0XJ26"/>
<evidence type="ECO:0000256" key="2">
    <source>
        <dbReference type="SAM" id="SignalP"/>
    </source>
</evidence>
<feature type="compositionally biased region" description="Pro residues" evidence="1">
    <location>
        <begin position="228"/>
        <end position="239"/>
    </location>
</feature>
<dbReference type="InterPro" id="IPR002477">
    <property type="entry name" value="Peptidoglycan-bd-like"/>
</dbReference>
<dbReference type="InterPro" id="IPR036365">
    <property type="entry name" value="PGBD-like_sf"/>
</dbReference>
<dbReference type="Pfam" id="PF01471">
    <property type="entry name" value="PG_binding_1"/>
    <property type="match status" value="2"/>
</dbReference>
<dbReference type="InterPro" id="IPR036366">
    <property type="entry name" value="PGBDSf"/>
</dbReference>
<reference evidence="5 6" key="1">
    <citation type="submission" date="2015-03" db="EMBL/GenBank/DDBJ databases">
        <title>Genomics and transcriptomics of the oil-accumulating basidiomycete yeast T. oleaginosus allow insights into substrate utilization and the diverse evolutionary trajectories of mating systems in fungi.</title>
        <authorList>
            <consortium name="DOE Joint Genome Institute"/>
            <person name="Kourist R."/>
            <person name="Kracht O."/>
            <person name="Bracharz F."/>
            <person name="Lipzen A."/>
            <person name="Nolan M."/>
            <person name="Ohm R."/>
            <person name="Grigoriev I."/>
            <person name="Sun S."/>
            <person name="Heitman J."/>
            <person name="Bruck T."/>
            <person name="Nowrousian M."/>
        </authorList>
    </citation>
    <scope>NUCLEOTIDE SEQUENCE [LARGE SCALE GENOMIC DNA]</scope>
    <source>
        <strain evidence="5 6">IBC0246</strain>
    </source>
</reference>
<evidence type="ECO:0000313" key="5">
    <source>
        <dbReference type="EMBL" id="KLT41105.1"/>
    </source>
</evidence>
<feature type="signal peptide" evidence="2">
    <location>
        <begin position="1"/>
        <end position="17"/>
    </location>
</feature>
<name>A0A0J0XJ26_9TREE</name>
<keyword evidence="5" id="KW-0378">Hydrolase</keyword>
<sequence>MRFHLLPLVALATAVVSRPHAERKELTQRGLGDLGAGAFAGAGAPAHRVEALQYLLHDWGYEVVSDGIWGPETAGAVTAVQPRVGLAADGVPGPATLGALVKEVAQGSRGNVVRAAQTALNGNGAQLAVDGEFGAGTKAATVAYQSARGLVADGIVGRTSWTALFGGGGGTPRPTEPPVTIPPPTDPEPTNTQPVDPDPEPTDPAPTDPQPTGPEPTDPEPTATQPTDPEPTNPQPTNPNPTDFTGGTPRTTSGPTATQSPRPLSQSEKDEWKFYTFFSKVVQCEDDKIRSWKCGPSCDYISQQGGSIPTVPVVESGSSWDTISTIFAAEQAGRLFVVVQGTDMNTTLGHYRDETQVTPKWVSQDLDGPVRIRRGHANLAQLYRNVVDKSVEKSYNGGTRDMVLVGHSQGGSIAEILGVEYKKRFPDMKITVRAFSPPKTGNGAWARAVENTIDDYRYAVAKNDRIPHEPLAEEWTHPEGEVYWPFEFFPPPDPMDWVYCPGRENNECSEGILYAFTPFTGAADPM</sequence>
<evidence type="ECO:0000259" key="4">
    <source>
        <dbReference type="Pfam" id="PF01764"/>
    </source>
</evidence>